<gene>
    <name evidence="2" type="ORF">BSR29_02715</name>
</gene>
<feature type="transmembrane region" description="Helical" evidence="1">
    <location>
        <begin position="36"/>
        <end position="53"/>
    </location>
</feature>
<keyword evidence="1" id="KW-0472">Membrane</keyword>
<evidence type="ECO:0000313" key="2">
    <source>
        <dbReference type="EMBL" id="OKL48789.1"/>
    </source>
</evidence>
<keyword evidence="1" id="KW-1133">Transmembrane helix</keyword>
<dbReference type="AlphaFoldDB" id="A0A1Q5PMP3"/>
<dbReference type="OrthoDB" id="10010488at2"/>
<proteinExistence type="predicted"/>
<sequence length="121" mass="13723">MDYRRKFWKLVILIALLATVLGGFIGGALIHFVNKTLGTVVLFLIIGAAWLSYKRLSRAYQAGTLFNDQGKISSWSTIKEAAPEDDFVQDTSSKQLNYDQLSKKDRARLAEIERLRKEEGK</sequence>
<dbReference type="EMBL" id="MQSV01000002">
    <property type="protein sequence ID" value="OKL48789.1"/>
    <property type="molecule type" value="Genomic_DNA"/>
</dbReference>
<keyword evidence="1" id="KW-0812">Transmembrane</keyword>
<name>A0A1Q5PMP3_9ACTO</name>
<protein>
    <submittedName>
        <fullName evidence="2">Uncharacterized protein</fullName>
    </submittedName>
</protein>
<keyword evidence="3" id="KW-1185">Reference proteome</keyword>
<accession>A0A1Q5PMP3</accession>
<evidence type="ECO:0000313" key="3">
    <source>
        <dbReference type="Proteomes" id="UP000186785"/>
    </source>
</evidence>
<evidence type="ECO:0000256" key="1">
    <source>
        <dbReference type="SAM" id="Phobius"/>
    </source>
</evidence>
<feature type="transmembrane region" description="Helical" evidence="1">
    <location>
        <begin position="7"/>
        <end position="30"/>
    </location>
</feature>
<organism evidence="2 3">
    <name type="scientific">Boudabousia liubingyangii</name>
    <dbReference type="NCBI Taxonomy" id="1921764"/>
    <lineage>
        <taxon>Bacteria</taxon>
        <taxon>Bacillati</taxon>
        <taxon>Actinomycetota</taxon>
        <taxon>Actinomycetes</taxon>
        <taxon>Actinomycetales</taxon>
        <taxon>Actinomycetaceae</taxon>
        <taxon>Boudabousia</taxon>
    </lineage>
</organism>
<reference evidence="2 3" key="1">
    <citation type="submission" date="2016-11" db="EMBL/GenBank/DDBJ databases">
        <title>Actinomyces gypaetusis sp. nov. isolated from the vulture Gypaetus barbatus in Qinghai Tibet Plateau China.</title>
        <authorList>
            <person name="Meng X."/>
        </authorList>
    </citation>
    <scope>NUCLEOTIDE SEQUENCE [LARGE SCALE GENOMIC DNA]</scope>
    <source>
        <strain evidence="2 3">VUL4_2</strain>
    </source>
</reference>
<comment type="caution">
    <text evidence="2">The sequence shown here is derived from an EMBL/GenBank/DDBJ whole genome shotgun (WGS) entry which is preliminary data.</text>
</comment>
<dbReference type="RefSeq" id="WP_073708797.1">
    <property type="nucleotide sequence ID" value="NZ_MQSU01000002.1"/>
</dbReference>
<dbReference type="Proteomes" id="UP000186785">
    <property type="component" value="Unassembled WGS sequence"/>
</dbReference>